<evidence type="ECO:0000313" key="2">
    <source>
        <dbReference type="Proteomes" id="UP001148185"/>
    </source>
</evidence>
<gene>
    <name evidence="1" type="ORF">M5G27_06805</name>
</gene>
<dbReference type="EMBL" id="JAMDHA010000005">
    <property type="protein sequence ID" value="MDD1007188.1"/>
    <property type="molecule type" value="Genomic_DNA"/>
</dbReference>
<protein>
    <submittedName>
        <fullName evidence="1">Uncharacterized protein</fullName>
    </submittedName>
</protein>
<keyword evidence="2" id="KW-1185">Reference proteome</keyword>
<comment type="caution">
    <text evidence="1">The sequence shown here is derived from an EMBL/GenBank/DDBJ whole genome shotgun (WGS) entry which is preliminary data.</text>
</comment>
<organism evidence="1 2">
    <name type="scientific">Pseudomonas shahriarae</name>
    <dbReference type="NCBI Taxonomy" id="2745512"/>
    <lineage>
        <taxon>Bacteria</taxon>
        <taxon>Pseudomonadati</taxon>
        <taxon>Pseudomonadota</taxon>
        <taxon>Gammaproteobacteria</taxon>
        <taxon>Pseudomonadales</taxon>
        <taxon>Pseudomonadaceae</taxon>
        <taxon>Pseudomonas</taxon>
    </lineage>
</organism>
<name>A0A9X4HBN1_9PSED</name>
<dbReference type="AlphaFoldDB" id="A0A9X4HBN1"/>
<dbReference type="RefSeq" id="WP_103403703.1">
    <property type="nucleotide sequence ID" value="NZ_JAMDHA010000005.1"/>
</dbReference>
<accession>A0A9X4HBN1</accession>
<dbReference type="Proteomes" id="UP001148185">
    <property type="component" value="Unassembled WGS sequence"/>
</dbReference>
<evidence type="ECO:0000313" key="1">
    <source>
        <dbReference type="EMBL" id="MDD1007188.1"/>
    </source>
</evidence>
<reference evidence="1 2" key="1">
    <citation type="submission" date="2022-05" db="EMBL/GenBank/DDBJ databases">
        <title>Novel Pseudomonas spp. Isolated from a Rainbow Trout Aquaculture Facility.</title>
        <authorList>
            <person name="Testerman T."/>
            <person name="Graf J."/>
        </authorList>
    </citation>
    <scope>NUCLEOTIDE SEQUENCE [LARGE SCALE GENOMIC DNA]</scope>
    <source>
        <strain evidence="1 2">ID1042</strain>
    </source>
</reference>
<sequence length="98" mass="10760">MSNQAPLSKLSLSIGLLAARIAEKLLVNYTITIPTDHEATRTYEVLVTQTLKRTIAVNVQDSNLLAAMTQAATLATTIQDSDWEPLSEPIHVECRVIK</sequence>
<proteinExistence type="predicted"/>